<organism evidence="3 4">
    <name type="scientific">Lolium multiflorum</name>
    <name type="common">Italian ryegrass</name>
    <name type="synonym">Lolium perenne subsp. multiflorum</name>
    <dbReference type="NCBI Taxonomy" id="4521"/>
    <lineage>
        <taxon>Eukaryota</taxon>
        <taxon>Viridiplantae</taxon>
        <taxon>Streptophyta</taxon>
        <taxon>Embryophyta</taxon>
        <taxon>Tracheophyta</taxon>
        <taxon>Spermatophyta</taxon>
        <taxon>Magnoliopsida</taxon>
        <taxon>Liliopsida</taxon>
        <taxon>Poales</taxon>
        <taxon>Poaceae</taxon>
        <taxon>BOP clade</taxon>
        <taxon>Pooideae</taxon>
        <taxon>Poodae</taxon>
        <taxon>Poeae</taxon>
        <taxon>Poeae Chloroplast Group 2 (Poeae type)</taxon>
        <taxon>Loliodinae</taxon>
        <taxon>Loliinae</taxon>
        <taxon>Lolium</taxon>
    </lineage>
</organism>
<dbReference type="InterPro" id="IPR036047">
    <property type="entry name" value="F-box-like_dom_sf"/>
</dbReference>
<dbReference type="PANTHER" id="PTHR31672:SF13">
    <property type="entry name" value="F-BOX PROTEIN CPR30-LIKE"/>
    <property type="match status" value="1"/>
</dbReference>
<dbReference type="Pfam" id="PF08268">
    <property type="entry name" value="FBA_3"/>
    <property type="match status" value="1"/>
</dbReference>
<dbReference type="NCBIfam" id="TIGR01640">
    <property type="entry name" value="F_box_assoc_1"/>
    <property type="match status" value="1"/>
</dbReference>
<dbReference type="Proteomes" id="UP001231189">
    <property type="component" value="Unassembled WGS sequence"/>
</dbReference>
<evidence type="ECO:0000313" key="3">
    <source>
        <dbReference type="EMBL" id="KAK1631676.1"/>
    </source>
</evidence>
<dbReference type="SUPFAM" id="SSF81383">
    <property type="entry name" value="F-box domain"/>
    <property type="match status" value="1"/>
</dbReference>
<evidence type="ECO:0000313" key="4">
    <source>
        <dbReference type="Proteomes" id="UP001231189"/>
    </source>
</evidence>
<gene>
    <name evidence="3" type="ORF">QYE76_005991</name>
</gene>
<evidence type="ECO:0000259" key="2">
    <source>
        <dbReference type="SMART" id="SM00256"/>
    </source>
</evidence>
<dbReference type="InterPro" id="IPR013187">
    <property type="entry name" value="F-box-assoc_dom_typ3"/>
</dbReference>
<feature type="region of interest" description="Disordered" evidence="1">
    <location>
        <begin position="1"/>
        <end position="20"/>
    </location>
</feature>
<reference evidence="3" key="1">
    <citation type="submission" date="2023-07" db="EMBL/GenBank/DDBJ databases">
        <title>A chromosome-level genome assembly of Lolium multiflorum.</title>
        <authorList>
            <person name="Chen Y."/>
            <person name="Copetti D."/>
            <person name="Kolliker R."/>
            <person name="Studer B."/>
        </authorList>
    </citation>
    <scope>NUCLEOTIDE SEQUENCE</scope>
    <source>
        <strain evidence="3">02402/16</strain>
        <tissue evidence="3">Leaf</tissue>
    </source>
</reference>
<dbReference type="SMART" id="SM00256">
    <property type="entry name" value="FBOX"/>
    <property type="match status" value="1"/>
</dbReference>
<accession>A0AAD8RXG8</accession>
<sequence length="451" mass="51563">MDAPPLPLPESGGAVGGDLGRHDLAQLSYEKKVPEMATDTDDKVERPVENHAASISCITSDVLHEILLRLPISSLLRFLRTCHQWRDVIRDSCFVMGHANRAPEHLLLFLPRIDASESHMTVSPGRIKIFDEKWSVSTWAASSMDPDDHLFASCNGLLCFYRKYTLKIVNPMTGQSLYLSKPDRKLFRDLYYLYSFGFHPATGEYKLIYFHREPRHGRFSGQPFCFDSIQVYTLGEDSWREIRAPKESCLVNLGVVNVDGAMYWITEEEGTCCGVGVMRFDLRDETFELLRPPPLKTCEVTDRPCDAPDLSYHITEVDRKVCLVTVPFSCSSPLWRRYNAEVAGRMDVWMLQSSAEDRWFLRYNIDLPASAPRFVPQPCFIRGEKILLHDHDGSAFCQDLQGSGMQTEDCSEVTLLNFRPYRYYETQSYLYKETLVPLDVYAGAAIVRSSR</sequence>
<feature type="domain" description="F-box" evidence="2">
    <location>
        <begin position="58"/>
        <end position="98"/>
    </location>
</feature>
<dbReference type="InterPro" id="IPR050796">
    <property type="entry name" value="SCF_F-box_component"/>
</dbReference>
<evidence type="ECO:0000256" key="1">
    <source>
        <dbReference type="SAM" id="MobiDB-lite"/>
    </source>
</evidence>
<proteinExistence type="predicted"/>
<dbReference type="AlphaFoldDB" id="A0AAD8RXG8"/>
<name>A0AAD8RXG8_LOLMU</name>
<dbReference type="PANTHER" id="PTHR31672">
    <property type="entry name" value="BNACNNG10540D PROTEIN"/>
    <property type="match status" value="1"/>
</dbReference>
<dbReference type="Pfam" id="PF00646">
    <property type="entry name" value="F-box"/>
    <property type="match status" value="1"/>
</dbReference>
<dbReference type="Gene3D" id="1.20.1280.50">
    <property type="match status" value="1"/>
</dbReference>
<keyword evidence="4" id="KW-1185">Reference proteome</keyword>
<dbReference type="InterPro" id="IPR017451">
    <property type="entry name" value="F-box-assoc_interact_dom"/>
</dbReference>
<dbReference type="EMBL" id="JAUUTY010000005">
    <property type="protein sequence ID" value="KAK1631676.1"/>
    <property type="molecule type" value="Genomic_DNA"/>
</dbReference>
<comment type="caution">
    <text evidence="3">The sequence shown here is derived from an EMBL/GenBank/DDBJ whole genome shotgun (WGS) entry which is preliminary data.</text>
</comment>
<dbReference type="InterPro" id="IPR001810">
    <property type="entry name" value="F-box_dom"/>
</dbReference>
<protein>
    <recommendedName>
        <fullName evidence="2">F-box domain-containing protein</fullName>
    </recommendedName>
</protein>